<dbReference type="AlphaFoldDB" id="A0A834TQD2"/>
<feature type="compositionally biased region" description="Basic and acidic residues" evidence="1">
    <location>
        <begin position="9"/>
        <end position="31"/>
    </location>
</feature>
<feature type="region of interest" description="Disordered" evidence="1">
    <location>
        <begin position="1"/>
        <end position="67"/>
    </location>
</feature>
<accession>A0A834TQD2</accession>
<sequence>MGGLGEITDGGREVEIMGEGKDEEKGKKDLVGHFPASFSPEKNGGGKKKRGRRENGERREGGRRGDATAVVAAGTAATTARPGGGVSQVANVLKEARRLTVASASCTWLARCGKGYIEGNRLAAASALYVLYTSLLRRVKKPLFTHHD</sequence>
<comment type="caution">
    <text evidence="2">The sequence shown here is derived from an EMBL/GenBank/DDBJ whole genome shotgun (WGS) entry which is preliminary data.</text>
</comment>
<name>A0A834TQD2_9FABA</name>
<evidence type="ECO:0000313" key="3">
    <source>
        <dbReference type="Proteomes" id="UP000634136"/>
    </source>
</evidence>
<keyword evidence="3" id="KW-1185">Reference proteome</keyword>
<reference evidence="2" key="1">
    <citation type="submission" date="2020-09" db="EMBL/GenBank/DDBJ databases">
        <title>Genome-Enabled Discovery of Anthraquinone Biosynthesis in Senna tora.</title>
        <authorList>
            <person name="Kang S.-H."/>
            <person name="Pandey R.P."/>
            <person name="Lee C.-M."/>
            <person name="Sim J.-S."/>
            <person name="Jeong J.-T."/>
            <person name="Choi B.-S."/>
            <person name="Jung M."/>
            <person name="Ginzburg D."/>
            <person name="Zhao K."/>
            <person name="Won S.Y."/>
            <person name="Oh T.-J."/>
            <person name="Yu Y."/>
            <person name="Kim N.-H."/>
            <person name="Lee O.R."/>
            <person name="Lee T.-H."/>
            <person name="Bashyal P."/>
            <person name="Kim T.-S."/>
            <person name="Lee W.-H."/>
            <person name="Kawkins C."/>
            <person name="Kim C.-K."/>
            <person name="Kim J.S."/>
            <person name="Ahn B.O."/>
            <person name="Rhee S.Y."/>
            <person name="Sohng J.K."/>
        </authorList>
    </citation>
    <scope>NUCLEOTIDE SEQUENCE</scope>
    <source>
        <tissue evidence="2">Leaf</tissue>
    </source>
</reference>
<proteinExistence type="predicted"/>
<evidence type="ECO:0000313" key="2">
    <source>
        <dbReference type="EMBL" id="KAF7821729.1"/>
    </source>
</evidence>
<feature type="compositionally biased region" description="Basic and acidic residues" evidence="1">
    <location>
        <begin position="53"/>
        <end position="66"/>
    </location>
</feature>
<gene>
    <name evidence="2" type="ORF">G2W53_027184</name>
</gene>
<dbReference type="EMBL" id="JAAIUW010000008">
    <property type="protein sequence ID" value="KAF7821729.1"/>
    <property type="molecule type" value="Genomic_DNA"/>
</dbReference>
<protein>
    <submittedName>
        <fullName evidence="2">Uncharacterized protein</fullName>
    </submittedName>
</protein>
<organism evidence="2 3">
    <name type="scientific">Senna tora</name>
    <dbReference type="NCBI Taxonomy" id="362788"/>
    <lineage>
        <taxon>Eukaryota</taxon>
        <taxon>Viridiplantae</taxon>
        <taxon>Streptophyta</taxon>
        <taxon>Embryophyta</taxon>
        <taxon>Tracheophyta</taxon>
        <taxon>Spermatophyta</taxon>
        <taxon>Magnoliopsida</taxon>
        <taxon>eudicotyledons</taxon>
        <taxon>Gunneridae</taxon>
        <taxon>Pentapetalae</taxon>
        <taxon>rosids</taxon>
        <taxon>fabids</taxon>
        <taxon>Fabales</taxon>
        <taxon>Fabaceae</taxon>
        <taxon>Caesalpinioideae</taxon>
        <taxon>Cassia clade</taxon>
        <taxon>Senna</taxon>
    </lineage>
</organism>
<evidence type="ECO:0000256" key="1">
    <source>
        <dbReference type="SAM" id="MobiDB-lite"/>
    </source>
</evidence>
<dbReference type="Proteomes" id="UP000634136">
    <property type="component" value="Unassembled WGS sequence"/>
</dbReference>